<dbReference type="EMBL" id="LNIX01000003">
    <property type="protein sequence ID" value="OXA57182.1"/>
    <property type="molecule type" value="Genomic_DNA"/>
</dbReference>
<name>A0A226EHT0_FOLCA</name>
<evidence type="ECO:0000313" key="2">
    <source>
        <dbReference type="EMBL" id="OXA57182.1"/>
    </source>
</evidence>
<sequence length="174" mass="19478">MNVMDKNFKNGMTLDSRTFEKCSNAMLMHFSSTLQTKDELIHTPLGQFEIRSKPGQNQANNQETGQRRIPSAPLITVKGPTPTPPPRKKKTSAAQNKTKVIKEREENLDGKDSENAKALASSEDGNKQRHASSFSGQSKRRRRGDGVFSRPVQFIMDWMTNIANEMELSSCPPV</sequence>
<feature type="region of interest" description="Disordered" evidence="1">
    <location>
        <begin position="50"/>
        <end position="146"/>
    </location>
</feature>
<comment type="caution">
    <text evidence="2">The sequence shown here is derived from an EMBL/GenBank/DDBJ whole genome shotgun (WGS) entry which is preliminary data.</text>
</comment>
<organism evidence="2 3">
    <name type="scientific">Folsomia candida</name>
    <name type="common">Springtail</name>
    <dbReference type="NCBI Taxonomy" id="158441"/>
    <lineage>
        <taxon>Eukaryota</taxon>
        <taxon>Metazoa</taxon>
        <taxon>Ecdysozoa</taxon>
        <taxon>Arthropoda</taxon>
        <taxon>Hexapoda</taxon>
        <taxon>Collembola</taxon>
        <taxon>Entomobryomorpha</taxon>
        <taxon>Isotomoidea</taxon>
        <taxon>Isotomidae</taxon>
        <taxon>Proisotominae</taxon>
        <taxon>Folsomia</taxon>
    </lineage>
</organism>
<dbReference type="Proteomes" id="UP000198287">
    <property type="component" value="Unassembled WGS sequence"/>
</dbReference>
<evidence type="ECO:0000256" key="1">
    <source>
        <dbReference type="SAM" id="MobiDB-lite"/>
    </source>
</evidence>
<evidence type="ECO:0000313" key="3">
    <source>
        <dbReference type="Proteomes" id="UP000198287"/>
    </source>
</evidence>
<gene>
    <name evidence="2" type="ORF">Fcan01_07220</name>
</gene>
<protein>
    <submittedName>
        <fullName evidence="2">Uncharacterized protein</fullName>
    </submittedName>
</protein>
<reference evidence="2 3" key="1">
    <citation type="submission" date="2015-12" db="EMBL/GenBank/DDBJ databases">
        <title>The genome of Folsomia candida.</title>
        <authorList>
            <person name="Faddeeva A."/>
            <person name="Derks M.F."/>
            <person name="Anvar Y."/>
            <person name="Smit S."/>
            <person name="Van Straalen N."/>
            <person name="Roelofs D."/>
        </authorList>
    </citation>
    <scope>NUCLEOTIDE SEQUENCE [LARGE SCALE GENOMIC DNA]</scope>
    <source>
        <strain evidence="2 3">VU population</strain>
        <tissue evidence="2">Whole body</tissue>
    </source>
</reference>
<accession>A0A226EHT0</accession>
<feature type="compositionally biased region" description="Polar residues" evidence="1">
    <location>
        <begin position="54"/>
        <end position="64"/>
    </location>
</feature>
<proteinExistence type="predicted"/>
<dbReference type="AlphaFoldDB" id="A0A226EHT0"/>
<keyword evidence="3" id="KW-1185">Reference proteome</keyword>
<feature type="compositionally biased region" description="Basic and acidic residues" evidence="1">
    <location>
        <begin position="100"/>
        <end position="115"/>
    </location>
</feature>